<protein>
    <submittedName>
        <fullName evidence="5">Uncharacterized protein</fullName>
    </submittedName>
</protein>
<keyword evidence="6" id="KW-1185">Reference proteome</keyword>
<feature type="compositionally biased region" description="Low complexity" evidence="4">
    <location>
        <begin position="320"/>
        <end position="331"/>
    </location>
</feature>
<dbReference type="GO" id="GO:0005634">
    <property type="term" value="C:nucleus"/>
    <property type="evidence" value="ECO:0007669"/>
    <property type="project" value="UniProtKB-SubCell"/>
</dbReference>
<dbReference type="Pfam" id="PF20168">
    <property type="entry name" value="PDS5"/>
    <property type="match status" value="1"/>
</dbReference>
<dbReference type="Pfam" id="PF14559">
    <property type="entry name" value="TPR_19"/>
    <property type="match status" value="1"/>
</dbReference>
<feature type="compositionally biased region" description="Low complexity" evidence="4">
    <location>
        <begin position="730"/>
        <end position="739"/>
    </location>
</feature>
<dbReference type="Gene3D" id="1.25.40.10">
    <property type="entry name" value="Tetratricopeptide repeat domain"/>
    <property type="match status" value="1"/>
</dbReference>
<dbReference type="SUPFAM" id="SSF48452">
    <property type="entry name" value="TPR-like"/>
    <property type="match status" value="1"/>
</dbReference>
<evidence type="ECO:0000313" key="6">
    <source>
        <dbReference type="Proteomes" id="UP000278807"/>
    </source>
</evidence>
<feature type="region of interest" description="Disordered" evidence="4">
    <location>
        <begin position="2355"/>
        <end position="2377"/>
    </location>
</feature>
<dbReference type="GO" id="GO:0031491">
    <property type="term" value="F:nucleosome binding"/>
    <property type="evidence" value="ECO:0007669"/>
    <property type="project" value="TreeGrafter"/>
</dbReference>
<evidence type="ECO:0000256" key="1">
    <source>
        <dbReference type="ARBA" id="ARBA00004123"/>
    </source>
</evidence>
<feature type="compositionally biased region" description="Low complexity" evidence="4">
    <location>
        <begin position="2297"/>
        <end position="2311"/>
    </location>
</feature>
<feature type="region of interest" description="Disordered" evidence="4">
    <location>
        <begin position="801"/>
        <end position="827"/>
    </location>
</feature>
<feature type="repeat" description="TPR" evidence="3">
    <location>
        <begin position="435"/>
        <end position="468"/>
    </location>
</feature>
<gene>
    <name evidence="5" type="ORF">HNAJ_LOCUS10689</name>
</gene>
<feature type="region of interest" description="Disordered" evidence="4">
    <location>
        <begin position="130"/>
        <end position="336"/>
    </location>
</feature>
<dbReference type="InterPro" id="IPR011990">
    <property type="entry name" value="TPR-like_helical_dom_sf"/>
</dbReference>
<feature type="compositionally biased region" description="Polar residues" evidence="4">
    <location>
        <begin position="1832"/>
        <end position="1842"/>
    </location>
</feature>
<dbReference type="PANTHER" id="PTHR15502">
    <property type="entry name" value="CALCINEURIN-BINDING PROTEIN CABIN 1-RELATED"/>
    <property type="match status" value="1"/>
</dbReference>
<feature type="region of interest" description="Disordered" evidence="4">
    <location>
        <begin position="2022"/>
        <end position="2043"/>
    </location>
</feature>
<evidence type="ECO:0000313" key="5">
    <source>
        <dbReference type="EMBL" id="VDO08529.1"/>
    </source>
</evidence>
<keyword evidence="3" id="KW-0802">TPR repeat</keyword>
<feature type="compositionally biased region" description="Acidic residues" evidence="4">
    <location>
        <begin position="192"/>
        <end position="221"/>
    </location>
</feature>
<keyword evidence="2" id="KW-0539">Nucleus</keyword>
<dbReference type="InterPro" id="IPR019734">
    <property type="entry name" value="TPR_rpt"/>
</dbReference>
<dbReference type="PROSITE" id="PS50005">
    <property type="entry name" value="TPR"/>
    <property type="match status" value="1"/>
</dbReference>
<organism evidence="5 6">
    <name type="scientific">Rodentolepis nana</name>
    <name type="common">Dwarf tapeworm</name>
    <name type="synonym">Hymenolepis nana</name>
    <dbReference type="NCBI Taxonomy" id="102285"/>
    <lineage>
        <taxon>Eukaryota</taxon>
        <taxon>Metazoa</taxon>
        <taxon>Spiralia</taxon>
        <taxon>Lophotrochozoa</taxon>
        <taxon>Platyhelminthes</taxon>
        <taxon>Cestoda</taxon>
        <taxon>Eucestoda</taxon>
        <taxon>Cyclophyllidea</taxon>
        <taxon>Hymenolepididae</taxon>
        <taxon>Rodentolepis</taxon>
    </lineage>
</organism>
<dbReference type="Proteomes" id="UP000278807">
    <property type="component" value="Unassembled WGS sequence"/>
</dbReference>
<dbReference type="GO" id="GO:0006325">
    <property type="term" value="P:chromatin organization"/>
    <property type="evidence" value="ECO:0007669"/>
    <property type="project" value="InterPro"/>
</dbReference>
<dbReference type="EMBL" id="UZAE01013164">
    <property type="protein sequence ID" value="VDO08529.1"/>
    <property type="molecule type" value="Genomic_DNA"/>
</dbReference>
<dbReference type="OrthoDB" id="77564at2759"/>
<proteinExistence type="predicted"/>
<name>A0A3P7SNR4_RODNA</name>
<feature type="region of interest" description="Disordered" evidence="4">
    <location>
        <begin position="694"/>
        <end position="758"/>
    </location>
</feature>
<feature type="region of interest" description="Disordered" evidence="4">
    <location>
        <begin position="2285"/>
        <end position="2313"/>
    </location>
</feature>
<accession>A0A3P7SNR4</accession>
<sequence length="2377" mass="266231">MLPDFVLAYAIHLLAHDPDWEDPDDVARLNVVKSALWFIMEPIMAGGNNYTLLRQLLEQIKHSQDALRPGDESINTKIYMACDIALGLLLTRSSNIVWRVCEFEIKLPRSLFHRAPSSFSNPDFAQICPSAARGGGGDGSGKTPPPLITFTPTKNSKAVKDGLIPPQLLKVKNPASSTAKSRQKRRQQQMEESVEESSEVVVTEDEEKVEENVETVEEAREESDKVANGTNNSYDVDLDKSDTDAKAPAKGDKSSKKRKNEDESSKSKPSSKRAKPDDEEKSEKVRPSKTDVTSPKLAKSNTSRPNLRFRPLTREDDVSVSDNVNDASYSDTGHTADLDSEITSLENCHIGNQENERESTSNAEIIRRLLRPVKEKHSSKEAEEIRITQLYKHALQMSSESESSLDAIPLLESIVHSFLFRASSGAPPHLKTINFASCRLLATLYLKSNKPETAFKLLKTAVELDPTDLGVWIKLATTSITLNKFEDADKALFHILQEQPSHPVALYWAQIFYFGVCELLVCLKYSIRSLLINPRDQMAVYLIKQVLSIESCCDHLMQDLYKELPTVLEDVEVPDAVKEHVDERWKKIRAAHRAMIDEQNKQYILKTFKFPGPLYKLTWEHLANAVVSMFDKLMKEDLVEAGLDLGSLFEDGEIPPKEPQVVEPMETALSPAQLSQEEFPASASIVDLEMDAQSPDANATEYGPSPTNTNSQPNSQRLRRPAVPFDESSAHAGPSGSHSQTATPVNLTGPATAVPALKSPTGANAAAAEAQRIRNLWMRIAKRFHNLLPVCFEDLAAISSTKTPNGGGGGEEKSLATREPQIDEDEEATTAAIEAGPTEADLVTEFLRILSVEATNAIFMGIPLLLQMTERVKVWTQSYSTAYLALSARIRSTLPVWECRDVPEVEHPYPPTEELLIPTGLIRLRRRPTIWQIANLHFSYIESRLDALVLCRKAEDSAKRHLASLNGSGVEDTDLKALSEALQADSKPYWEPDETIHYHDECKMLRALRSLPEDSPETTVFEGRLLWIKYEWSSVVHNYDAMKDYLLQAKEFITKNGPLRRVCSFRNSYITLERIDELLAEVEDVSIGARLEHLCKSQQDTTKLIKALKDCIQSHSNFLQNKSKVISSMSPSARLESLPRICHMFFQPLRTLSRRLTDAYNDYSSDEEDEVVTKSALDGVIVLAIRSWRIGTRFLDLVSTIIGGWDEVGGDFSNLLSKEEVADVLEAWKSVTVALDLLRISWEVIINEMDYGATTKVFNKKLTLESLCTRVLFTFKPPLKEGEESKPTALHNMSFGEICQGLCLTVNIYAWRLYATGALGLPPPNIYLDFTFFPSELLDALELGFPLHLLHSDLAIYRSLYLLGDEATEKRGRAAAPPSRYCLHLFHDLIPLINTNARCISPGSNPLGLTYLRCIGVTVAETLKKLSEGFYHFCKAAPDVLNSLSTRLPTASFPDNISNSEVAWPQGAKRLGDILAQIIHCLCGISTKNKQQIGLISSDTTDSLSISCGSYDTSILYDGTRFKPSAKPPEYEIEAESGGEEEDLTFKPYEPELPERPPSCLAPRPPLWTKDAALFYEVVESHRPVGFDLTNPPANAKVGCWWLGAKPSDKMAIWLMEAVKLLPPAYKEFFIPEEEIEDCLSRDRPLPIQKYYLSDMINLMYYLIADYHMKTFKNTNYENFQIAKEIYKNDLRVSPNRINTWASLALIYSYDIEQILNITDPRTERVSSQSVTTCFRCFQVTLELEPNYRCILLEQGTSAYQLHSYASRILKKSLTRGFKRSHLHLASKWYRKKLFLSHNTFLQSLNLDRRLSDKSNSSLITETPAKSAESGKPSTKSDSSPSLEIVSVNGVPESTPVAKSSDSEEVPETRTGKLGNSGAGEIDFEEQWLPHYMLAKCEEKAGPGVLFHDFSQPGGKRIKNENESRGDWILRVVTGYKRTAEILHANGAKYPKRINYNKLQTLAVESIELYYRIHAFLLKEVLKAGEPQPSSDLPLRQICEVLYDLTQSPFITEPAKFSAKGRGKKRQMTFPEPSTKVPRLEGPGTSTPVIDVDSLDFSFESKSVEQLQPPEVPLIETPAKPDFSTLSDLELWRSAIEYCKNAMEVVLQRLPLHYKAMYRLAHLYFTAPGDLQDLDKAMAIMMGPFDHVAKIEYGGLFKDRKQSNFFHGVWRIPTADIDRSGNFAAHMYRSTYLVLDILRSRGDWTRMLQVFHQLRKQPSEDKRGFLGECDRVFLARRALNLIHPSLCLFLNKQSNRSQEESDVTMETLKQIYRLHTWPIASNPASRGAGGSGVQIHSPLNALSPSSSPTAADKSPQSLADLLVKAYRLCPTAWEASGPDLSADLILKRCAELSSGSSSFSISKSSSSTSSSSIQNTN</sequence>
<dbReference type="PANTHER" id="PTHR15502:SF7">
    <property type="entry name" value="CALCINEURIN-BINDING PROTEIN CABIN-1"/>
    <property type="match status" value="1"/>
</dbReference>
<feature type="compositionally biased region" description="Basic and acidic residues" evidence="4">
    <location>
        <begin position="237"/>
        <end position="266"/>
    </location>
</feature>
<evidence type="ECO:0000256" key="4">
    <source>
        <dbReference type="SAM" id="MobiDB-lite"/>
    </source>
</evidence>
<dbReference type="InterPro" id="IPR033053">
    <property type="entry name" value="Hir3/CABIN1"/>
</dbReference>
<evidence type="ECO:0000256" key="2">
    <source>
        <dbReference type="ARBA" id="ARBA00023242"/>
    </source>
</evidence>
<feature type="compositionally biased region" description="Basic and acidic residues" evidence="4">
    <location>
        <begin position="274"/>
        <end position="289"/>
    </location>
</feature>
<evidence type="ECO:0000256" key="3">
    <source>
        <dbReference type="PROSITE-ProRule" id="PRU00339"/>
    </source>
</evidence>
<comment type="subcellular location">
    <subcellularLocation>
        <location evidence="1">Nucleus</location>
    </subcellularLocation>
</comment>
<feature type="region of interest" description="Disordered" evidence="4">
    <location>
        <begin position="1821"/>
        <end position="1879"/>
    </location>
</feature>
<reference evidence="5 6" key="1">
    <citation type="submission" date="2018-11" db="EMBL/GenBank/DDBJ databases">
        <authorList>
            <consortium name="Pathogen Informatics"/>
        </authorList>
    </citation>
    <scope>NUCLEOTIDE SEQUENCE [LARGE SCALE GENOMIC DNA]</scope>
</reference>
<feature type="compositionally biased region" description="Polar residues" evidence="4">
    <location>
        <begin position="705"/>
        <end position="716"/>
    </location>
</feature>